<dbReference type="Gene3D" id="3.30.160.390">
    <property type="entry name" value="Integrase, DNA-binding domain"/>
    <property type="match status" value="1"/>
</dbReference>
<evidence type="ECO:0000256" key="4">
    <source>
        <dbReference type="ARBA" id="ARBA00023172"/>
    </source>
</evidence>
<protein>
    <submittedName>
        <fullName evidence="9">Integrase arm-type DNA-binding domain-containing protein</fullName>
    </submittedName>
</protein>
<dbReference type="InterPro" id="IPR050808">
    <property type="entry name" value="Phage_Integrase"/>
</dbReference>
<evidence type="ECO:0000256" key="3">
    <source>
        <dbReference type="ARBA" id="ARBA00023125"/>
    </source>
</evidence>
<dbReference type="Pfam" id="PF22022">
    <property type="entry name" value="Phage_int_M"/>
    <property type="match status" value="1"/>
</dbReference>
<dbReference type="InterPro" id="IPR044068">
    <property type="entry name" value="CB"/>
</dbReference>
<dbReference type="InterPro" id="IPR013762">
    <property type="entry name" value="Integrase-like_cat_sf"/>
</dbReference>
<keyword evidence="3 5" id="KW-0238">DNA-binding</keyword>
<dbReference type="GO" id="GO:0003677">
    <property type="term" value="F:DNA binding"/>
    <property type="evidence" value="ECO:0007669"/>
    <property type="project" value="UniProtKB-KW"/>
</dbReference>
<evidence type="ECO:0000256" key="1">
    <source>
        <dbReference type="ARBA" id="ARBA00008857"/>
    </source>
</evidence>
<organism evidence="9 10">
    <name type="scientific">Novosphingobium decolorationis</name>
    <dbReference type="NCBI Taxonomy" id="2698673"/>
    <lineage>
        <taxon>Bacteria</taxon>
        <taxon>Pseudomonadati</taxon>
        <taxon>Pseudomonadota</taxon>
        <taxon>Alphaproteobacteria</taxon>
        <taxon>Sphingomonadales</taxon>
        <taxon>Sphingomonadaceae</taxon>
        <taxon>Novosphingobium</taxon>
    </lineage>
</organism>
<feature type="domain" description="Tyr recombinase" evidence="7">
    <location>
        <begin position="203"/>
        <end position="381"/>
    </location>
</feature>
<feature type="domain" description="Core-binding (CB)" evidence="8">
    <location>
        <begin position="98"/>
        <end position="179"/>
    </location>
</feature>
<dbReference type="InterPro" id="IPR002104">
    <property type="entry name" value="Integrase_catalytic"/>
</dbReference>
<dbReference type="InterPro" id="IPR025166">
    <property type="entry name" value="Integrase_DNA_bind_dom"/>
</dbReference>
<dbReference type="PROSITE" id="PS51898">
    <property type="entry name" value="TYR_RECOMBINASE"/>
    <property type="match status" value="1"/>
</dbReference>
<proteinExistence type="inferred from homology"/>
<feature type="region of interest" description="Disordered" evidence="6">
    <location>
        <begin position="74"/>
        <end position="93"/>
    </location>
</feature>
<dbReference type="EMBL" id="CP054856">
    <property type="protein sequence ID" value="QVM85249.1"/>
    <property type="molecule type" value="Genomic_DNA"/>
</dbReference>
<comment type="similarity">
    <text evidence="1">Belongs to the 'phage' integrase family.</text>
</comment>
<dbReference type="InterPro" id="IPR011010">
    <property type="entry name" value="DNA_brk_join_enz"/>
</dbReference>
<evidence type="ECO:0000313" key="10">
    <source>
        <dbReference type="Proteomes" id="UP000677126"/>
    </source>
</evidence>
<dbReference type="PANTHER" id="PTHR30629:SF2">
    <property type="entry name" value="PROPHAGE INTEGRASE INTS-RELATED"/>
    <property type="match status" value="1"/>
</dbReference>
<evidence type="ECO:0000313" key="9">
    <source>
        <dbReference type="EMBL" id="QVM85249.1"/>
    </source>
</evidence>
<name>A0ABX8E9J0_9SPHN</name>
<dbReference type="InterPro" id="IPR038488">
    <property type="entry name" value="Integrase_DNA-bd_sf"/>
</dbReference>
<dbReference type="Pfam" id="PF13356">
    <property type="entry name" value="Arm-DNA-bind_3"/>
    <property type="match status" value="1"/>
</dbReference>
<sequence>MPLTNTTIKNARPRTKDWKLFDEKGLYLLVKTTGAKLWRMKFRHHGVERKLSFGPWPDVSLKKARELRDEARATLQDGLDPSRERKKAKSAARREARHTFAVLADEFLDKRQADGLADTTISKKNWLLNHLKSAIGSAPVNDISVPELLTAIQQVEAKDKRETARRLRSIAGEVFSYAIATGRAQTNPATQLRGALRTPQVTHIPAIIDVGQVADLMRAIDRCTGYPSTLAALRISPHLFQRPGEIRQMRWADLKLDDAQWVPRIDDLKMRKPHQVPLSTQALAIIEEMAALRNGPYVFPAFNSGERPISENTLNGALKRLGYGGKMTAHGFRTMASSLLNESGKWNPDAIERALSHKVGNTVSATYNRTLYWKERVEMMQWWSDWLDDLKAGKV</sequence>
<evidence type="ECO:0000256" key="5">
    <source>
        <dbReference type="PROSITE-ProRule" id="PRU01248"/>
    </source>
</evidence>
<dbReference type="PROSITE" id="PS51900">
    <property type="entry name" value="CB"/>
    <property type="match status" value="1"/>
</dbReference>
<dbReference type="Gene3D" id="1.10.443.10">
    <property type="entry name" value="Intergrase catalytic core"/>
    <property type="match status" value="1"/>
</dbReference>
<dbReference type="Gene3D" id="1.10.150.130">
    <property type="match status" value="1"/>
</dbReference>
<dbReference type="InterPro" id="IPR010998">
    <property type="entry name" value="Integrase_recombinase_N"/>
</dbReference>
<gene>
    <name evidence="9" type="ORF">HT578_17515</name>
</gene>
<evidence type="ECO:0000256" key="6">
    <source>
        <dbReference type="SAM" id="MobiDB-lite"/>
    </source>
</evidence>
<accession>A0ABX8E9J0</accession>
<dbReference type="InterPro" id="IPR053876">
    <property type="entry name" value="Phage_int_M"/>
</dbReference>
<keyword evidence="10" id="KW-1185">Reference proteome</keyword>
<dbReference type="PANTHER" id="PTHR30629">
    <property type="entry name" value="PROPHAGE INTEGRASE"/>
    <property type="match status" value="1"/>
</dbReference>
<dbReference type="CDD" id="cd00801">
    <property type="entry name" value="INT_P4_C"/>
    <property type="match status" value="1"/>
</dbReference>
<evidence type="ECO:0000259" key="8">
    <source>
        <dbReference type="PROSITE" id="PS51900"/>
    </source>
</evidence>
<dbReference type="SUPFAM" id="SSF56349">
    <property type="entry name" value="DNA breaking-rejoining enzymes"/>
    <property type="match status" value="1"/>
</dbReference>
<evidence type="ECO:0000259" key="7">
    <source>
        <dbReference type="PROSITE" id="PS51898"/>
    </source>
</evidence>
<evidence type="ECO:0000256" key="2">
    <source>
        <dbReference type="ARBA" id="ARBA00022908"/>
    </source>
</evidence>
<dbReference type="Proteomes" id="UP000677126">
    <property type="component" value="Chromosome"/>
</dbReference>
<keyword evidence="2" id="KW-0229">DNA integration</keyword>
<dbReference type="RefSeq" id="WP_213500897.1">
    <property type="nucleotide sequence ID" value="NZ_CP054856.1"/>
</dbReference>
<reference evidence="9 10" key="1">
    <citation type="journal article" date="2021" name="Int. J. Syst. Evol. Microbiol.">
        <title>Novosphingobium decolorationis sp. nov., an aniline blue-decolourizing bacterium isolated from East Pacific sediment.</title>
        <authorList>
            <person name="Chen X."/>
            <person name="Dong B."/>
            <person name="Chen T."/>
            <person name="Ren N."/>
            <person name="Wang J."/>
            <person name="Xu Y."/>
            <person name="Yang J."/>
            <person name="Zhu S."/>
            <person name="Chen J."/>
        </authorList>
    </citation>
    <scope>NUCLEOTIDE SEQUENCE [LARGE SCALE GENOMIC DNA]</scope>
    <source>
        <strain evidence="9 10">502str22</strain>
    </source>
</reference>
<keyword evidence="4" id="KW-0233">DNA recombination</keyword>
<dbReference type="Pfam" id="PF00589">
    <property type="entry name" value="Phage_integrase"/>
    <property type="match status" value="1"/>
</dbReference>